<feature type="transmembrane region" description="Helical" evidence="1">
    <location>
        <begin position="481"/>
        <end position="505"/>
    </location>
</feature>
<evidence type="ECO:0008006" key="5">
    <source>
        <dbReference type="Google" id="ProtNLM"/>
    </source>
</evidence>
<protein>
    <recommendedName>
        <fullName evidence="5">Right handed beta helix domain-containing protein</fullName>
    </recommendedName>
</protein>
<reference evidence="3" key="2">
    <citation type="journal article" date="2007" name="Science">
        <title>Draft genome sequence of the sexually transmitted pathogen Trichomonas vaginalis.</title>
        <authorList>
            <person name="Carlton J.M."/>
            <person name="Hirt R.P."/>
            <person name="Silva J.C."/>
            <person name="Delcher A.L."/>
            <person name="Schatz M."/>
            <person name="Zhao Q."/>
            <person name="Wortman J.R."/>
            <person name="Bidwell S.L."/>
            <person name="Alsmark U.C.M."/>
            <person name="Besteiro S."/>
            <person name="Sicheritz-Ponten T."/>
            <person name="Noel C.J."/>
            <person name="Dacks J.B."/>
            <person name="Foster P.G."/>
            <person name="Simillion C."/>
            <person name="Van de Peer Y."/>
            <person name="Miranda-Saavedra D."/>
            <person name="Barton G.J."/>
            <person name="Westrop G.D."/>
            <person name="Mueller S."/>
            <person name="Dessi D."/>
            <person name="Fiori P.L."/>
            <person name="Ren Q."/>
            <person name="Paulsen I."/>
            <person name="Zhang H."/>
            <person name="Bastida-Corcuera F.D."/>
            <person name="Simoes-Barbosa A."/>
            <person name="Brown M.T."/>
            <person name="Hayes R.D."/>
            <person name="Mukherjee M."/>
            <person name="Okumura C.Y."/>
            <person name="Schneider R."/>
            <person name="Smith A.J."/>
            <person name="Vanacova S."/>
            <person name="Villalvazo M."/>
            <person name="Haas B.J."/>
            <person name="Pertea M."/>
            <person name="Feldblyum T.V."/>
            <person name="Utterback T.R."/>
            <person name="Shu C.L."/>
            <person name="Osoegawa K."/>
            <person name="de Jong P.J."/>
            <person name="Hrdy I."/>
            <person name="Horvathova L."/>
            <person name="Zubacova Z."/>
            <person name="Dolezal P."/>
            <person name="Malik S.B."/>
            <person name="Logsdon J.M. Jr."/>
            <person name="Henze K."/>
            <person name="Gupta A."/>
            <person name="Wang C.C."/>
            <person name="Dunne R.L."/>
            <person name="Upcroft J.A."/>
            <person name="Upcroft P."/>
            <person name="White O."/>
            <person name="Salzberg S.L."/>
            <person name="Tang P."/>
            <person name="Chiu C.-H."/>
            <person name="Lee Y.-S."/>
            <person name="Embley T.M."/>
            <person name="Coombs G.H."/>
            <person name="Mottram J.C."/>
            <person name="Tachezy J."/>
            <person name="Fraser-Liggett C.M."/>
            <person name="Johnson P.J."/>
        </authorList>
    </citation>
    <scope>NUCLEOTIDE SEQUENCE [LARGE SCALE GENOMIC DNA]</scope>
    <source>
        <strain evidence="3">G3</strain>
    </source>
</reference>
<name>A2G6N7_TRIV3</name>
<keyword evidence="1" id="KW-0472">Membrane</keyword>
<dbReference type="Proteomes" id="UP000001542">
    <property type="component" value="Unassembled WGS sequence"/>
</dbReference>
<dbReference type="InterPro" id="IPR011050">
    <property type="entry name" value="Pectin_lyase_fold/virulence"/>
</dbReference>
<dbReference type="OrthoDB" id="10446570at2759"/>
<evidence type="ECO:0000256" key="2">
    <source>
        <dbReference type="SAM" id="SignalP"/>
    </source>
</evidence>
<reference evidence="3" key="1">
    <citation type="submission" date="2006-10" db="EMBL/GenBank/DDBJ databases">
        <authorList>
            <person name="Amadeo P."/>
            <person name="Zhao Q."/>
            <person name="Wortman J."/>
            <person name="Fraser-Liggett C."/>
            <person name="Carlton J."/>
        </authorList>
    </citation>
    <scope>NUCLEOTIDE SEQUENCE</scope>
    <source>
        <strain evidence="3">G3</strain>
    </source>
</reference>
<dbReference type="VEuPathDB" id="TrichDB:TVAG_472500"/>
<dbReference type="KEGG" id="tva:4744832"/>
<keyword evidence="2" id="KW-0732">Signal</keyword>
<dbReference type="SUPFAM" id="SSF51126">
    <property type="entry name" value="Pectin lyase-like"/>
    <property type="match status" value="1"/>
</dbReference>
<proteinExistence type="predicted"/>
<dbReference type="VEuPathDB" id="TrichDB:TVAGG3_0090920"/>
<dbReference type="SMR" id="A2G6N7"/>
<gene>
    <name evidence="3" type="ORF">TVAG_472500</name>
</gene>
<evidence type="ECO:0000313" key="3">
    <source>
        <dbReference type="EMBL" id="EAX87180.1"/>
    </source>
</evidence>
<dbReference type="RefSeq" id="XP_001300110.1">
    <property type="nucleotide sequence ID" value="XM_001300109.1"/>
</dbReference>
<evidence type="ECO:0000256" key="1">
    <source>
        <dbReference type="SAM" id="Phobius"/>
    </source>
</evidence>
<keyword evidence="4" id="KW-1185">Reference proteome</keyword>
<dbReference type="InParanoid" id="A2G6N7"/>
<dbReference type="AlphaFoldDB" id="A2G6N7"/>
<evidence type="ECO:0000313" key="4">
    <source>
        <dbReference type="Proteomes" id="UP000001542"/>
    </source>
</evidence>
<feature type="chain" id="PRO_5002643900" description="Right handed beta helix domain-containing protein" evidence="2">
    <location>
        <begin position="17"/>
        <end position="522"/>
    </location>
</feature>
<organism evidence="3 4">
    <name type="scientific">Trichomonas vaginalis (strain ATCC PRA-98 / G3)</name>
    <dbReference type="NCBI Taxonomy" id="412133"/>
    <lineage>
        <taxon>Eukaryota</taxon>
        <taxon>Metamonada</taxon>
        <taxon>Parabasalia</taxon>
        <taxon>Trichomonadida</taxon>
        <taxon>Trichomonadidae</taxon>
        <taxon>Trichomonas</taxon>
    </lineage>
</organism>
<keyword evidence="1" id="KW-0812">Transmembrane</keyword>
<dbReference type="EMBL" id="DS114496">
    <property type="protein sequence ID" value="EAX87180.1"/>
    <property type="molecule type" value="Genomic_DNA"/>
</dbReference>
<sequence>MLTLFLSLSLSKEIYAKVNGLNNSFCHLLAPCDFINAANQVAKGDYIHISGSSIEEADDLDKIRVLFNVALGRGAIVTSNNMTINGTNYRENGVSFIVIQSAAESRLHKFHFTGFKTSIMCFRKIDQGVISMCIFSHNYVVGSIAMLMFGVGKCKLDECYLAENTVTNTSLIAMFSTHLYLNMTIIERNFVKHDSPQSLLYSINSVCEYTNTTIRNNASPYAPLHQFEFRSCFGFWNCTWENNHHQELLLCDGTCEFNFSNNSVQYNQGTFISTSAGSVVTFNESDFRNNFSGEKAMFDIPGSKFIVYSTADFRSNTGRAFIDTRGLKSDIQIQKAKFSENRFDESVILTDSNSTIDIYQTTFSENMANLGTIHANQSSVKIHHSQFTKNHGTAINVTDSISSIDANHFTSPLGPSITSNRGTTNVISNFFRGQVIGGHLNINGKHRLYGLKFTASDSFALSSKLRKDCFMCSYKERKDTIFSWAEIVGPKLLIIVLIIFFYFLFQTKLHNYVRIFFLKKDL</sequence>
<keyword evidence="1" id="KW-1133">Transmembrane helix</keyword>
<accession>A2G6N7</accession>
<feature type="signal peptide" evidence="2">
    <location>
        <begin position="1"/>
        <end position="16"/>
    </location>
</feature>